<accession>A0A0C7MUS6</accession>
<dbReference type="GO" id="GO:0030126">
    <property type="term" value="C:COPI vesicle coat"/>
    <property type="evidence" value="ECO:0007669"/>
    <property type="project" value="UniProtKB-UniRule"/>
</dbReference>
<dbReference type="PANTHER" id="PTHR11043">
    <property type="entry name" value="ZETA-COAT PROTEIN"/>
    <property type="match status" value="1"/>
</dbReference>
<comment type="similarity">
    <text evidence="2 12">Belongs to the adaptor complexes small subunit family.</text>
</comment>
<keyword evidence="6 12" id="KW-0931">ER-Golgi transport</keyword>
<comment type="function">
    <text evidence="11">The coatomer is a cytosolic protein complex that binds to dilysine motifs and reversibly associates with Golgi non-clathrin-coated vesicles, which further mediate biosynthetic protein transport from the ER, via the Golgi up to the trans Golgi network. Coatomer complex is required for budding from Golgi membranes, and is essential for the retrograde Golgi-to-ER transport of dilysine-tagged proteins. The zeta subunit may be involved in regulating the coat assembly and, hence, the rate of biosynthetic protein transport due to its association-dissociation properties with the coatomer complex.</text>
</comment>
<feature type="domain" description="AP complex mu/sigma subunit" evidence="13">
    <location>
        <begin position="9"/>
        <end position="153"/>
    </location>
</feature>
<keyword evidence="7 12" id="KW-0653">Protein transport</keyword>
<dbReference type="Gene3D" id="3.30.450.60">
    <property type="match status" value="1"/>
</dbReference>
<evidence type="ECO:0000256" key="9">
    <source>
        <dbReference type="ARBA" id="ARBA00023136"/>
    </source>
</evidence>
<keyword evidence="5 12" id="KW-0963">Cytoplasm</keyword>
<keyword evidence="10 12" id="KW-0968">Cytoplasmic vesicle</keyword>
<dbReference type="FunFam" id="3.30.450.60:FF:000013">
    <property type="entry name" value="Coatomer subunit zeta"/>
    <property type="match status" value="1"/>
</dbReference>
<dbReference type="GO" id="GO:0000139">
    <property type="term" value="C:Golgi membrane"/>
    <property type="evidence" value="ECO:0007669"/>
    <property type="project" value="UniProtKB-SubCell"/>
</dbReference>
<evidence type="ECO:0000256" key="10">
    <source>
        <dbReference type="ARBA" id="ARBA00023329"/>
    </source>
</evidence>
<dbReference type="GO" id="GO:0006886">
    <property type="term" value="P:intracellular protein transport"/>
    <property type="evidence" value="ECO:0007669"/>
    <property type="project" value="TreeGrafter"/>
</dbReference>
<evidence type="ECO:0000256" key="8">
    <source>
        <dbReference type="ARBA" id="ARBA00023034"/>
    </source>
</evidence>
<dbReference type="Pfam" id="PF01217">
    <property type="entry name" value="Clat_adaptor_s"/>
    <property type="match status" value="1"/>
</dbReference>
<keyword evidence="8 12" id="KW-0333">Golgi apparatus</keyword>
<keyword evidence="9 12" id="KW-0472">Membrane</keyword>
<dbReference type="InterPro" id="IPR011012">
    <property type="entry name" value="Longin-like_dom_sf"/>
</dbReference>
<evidence type="ECO:0000256" key="11">
    <source>
        <dbReference type="ARBA" id="ARBA00045555"/>
    </source>
</evidence>
<evidence type="ECO:0000256" key="7">
    <source>
        <dbReference type="ARBA" id="ARBA00022927"/>
    </source>
</evidence>
<dbReference type="HOGENOM" id="CLU_086803_0_0_1"/>
<reference evidence="14 15" key="1">
    <citation type="submission" date="2014-12" db="EMBL/GenBank/DDBJ databases">
        <authorList>
            <person name="Neuveglise Cecile"/>
        </authorList>
    </citation>
    <scope>NUCLEOTIDE SEQUENCE [LARGE SCALE GENOMIC DNA]</scope>
    <source>
        <strain evidence="14 15">CBS 12615</strain>
    </source>
</reference>
<keyword evidence="4 12" id="KW-0813">Transport</keyword>
<dbReference type="GO" id="GO:0006890">
    <property type="term" value="P:retrograde vesicle-mediated transport, Golgi to endoplasmic reticulum"/>
    <property type="evidence" value="ECO:0007669"/>
    <property type="project" value="UniProtKB-UniRule"/>
</dbReference>
<evidence type="ECO:0000259" key="13">
    <source>
        <dbReference type="Pfam" id="PF01217"/>
    </source>
</evidence>
<evidence type="ECO:0000313" key="15">
    <source>
        <dbReference type="Proteomes" id="UP000054304"/>
    </source>
</evidence>
<evidence type="ECO:0000256" key="2">
    <source>
        <dbReference type="ARBA" id="ARBA00006972"/>
    </source>
</evidence>
<dbReference type="EMBL" id="LN736367">
    <property type="protein sequence ID" value="CEP63565.1"/>
    <property type="molecule type" value="Genomic_DNA"/>
</dbReference>
<evidence type="ECO:0000313" key="14">
    <source>
        <dbReference type="EMBL" id="CEP63565.1"/>
    </source>
</evidence>
<comment type="subcellular location">
    <subcellularLocation>
        <location evidence="12">Cytoplasm</location>
    </subcellularLocation>
    <subcellularLocation>
        <location evidence="1 12">Golgi apparatus membrane</location>
        <topology evidence="1 12">Peripheral membrane protein</topology>
        <orientation evidence="1 12">Cytoplasmic side</orientation>
    </subcellularLocation>
    <subcellularLocation>
        <location evidence="12">Cytoplasmic vesicle</location>
        <location evidence="12">COPI-coated vesicle membrane</location>
        <topology evidence="12">Peripheral membrane protein</topology>
        <orientation evidence="12">Cytoplasmic side</orientation>
    </subcellularLocation>
</comment>
<name>A0A0C7MUS6_9SACH</name>
<sequence>MADLSLYSVEALLILDGEGKRIYAKYYHGPHEDPEQASQQHKSVKQQLDFESRLFKKTHKQNADILFFEDSLVLYKEYVDVSLYLVGSADENELVLQQALAALRDSLELVLATGIDRKNILEHYDMAALVIDETIDDGVILETDPATIASRVTKPPSKDVPINIELSEKGLLSAWGFAKNKLAERLQQGL</sequence>
<dbReference type="GO" id="GO:0006891">
    <property type="term" value="P:intra-Golgi vesicle-mediated transport"/>
    <property type="evidence" value="ECO:0007669"/>
    <property type="project" value="TreeGrafter"/>
</dbReference>
<keyword evidence="15" id="KW-1185">Reference proteome</keyword>
<evidence type="ECO:0000256" key="3">
    <source>
        <dbReference type="ARBA" id="ARBA00011775"/>
    </source>
</evidence>
<dbReference type="GeneID" id="34687077"/>
<evidence type="ECO:0000256" key="12">
    <source>
        <dbReference type="RuleBase" id="RU366053"/>
    </source>
</evidence>
<evidence type="ECO:0000256" key="6">
    <source>
        <dbReference type="ARBA" id="ARBA00022892"/>
    </source>
</evidence>
<comment type="subunit">
    <text evidence="3 12">Oligomeric complex that consists of at least the alpha, beta, beta', gamma, delta, epsilon and zeta subunits.</text>
</comment>
<dbReference type="STRING" id="1245769.A0A0C7MUS6"/>
<dbReference type="InterPro" id="IPR022775">
    <property type="entry name" value="AP_mu_sigma_su"/>
</dbReference>
<organism evidence="14 15">
    <name type="scientific">Lachancea lanzarotensis</name>
    <dbReference type="NCBI Taxonomy" id="1245769"/>
    <lineage>
        <taxon>Eukaryota</taxon>
        <taxon>Fungi</taxon>
        <taxon>Dikarya</taxon>
        <taxon>Ascomycota</taxon>
        <taxon>Saccharomycotina</taxon>
        <taxon>Saccharomycetes</taxon>
        <taxon>Saccharomycetales</taxon>
        <taxon>Saccharomycetaceae</taxon>
        <taxon>Lachancea</taxon>
    </lineage>
</organism>
<dbReference type="SUPFAM" id="SSF64356">
    <property type="entry name" value="SNARE-like"/>
    <property type="match status" value="1"/>
</dbReference>
<evidence type="ECO:0000256" key="4">
    <source>
        <dbReference type="ARBA" id="ARBA00022448"/>
    </source>
</evidence>
<dbReference type="AlphaFoldDB" id="A0A0C7MUS6"/>
<evidence type="ECO:0000256" key="1">
    <source>
        <dbReference type="ARBA" id="ARBA00004255"/>
    </source>
</evidence>
<dbReference type="PANTHER" id="PTHR11043:SF0">
    <property type="entry name" value="COATOMER SUBUNIT ZETA"/>
    <property type="match status" value="1"/>
</dbReference>
<protein>
    <recommendedName>
        <fullName evidence="12">Coatomer subunit zeta</fullName>
    </recommendedName>
</protein>
<gene>
    <name evidence="14" type="ORF">LALA0_S08e05490g</name>
</gene>
<proteinExistence type="inferred from homology"/>
<dbReference type="RefSeq" id="XP_022629778.1">
    <property type="nucleotide sequence ID" value="XM_022771172.1"/>
</dbReference>
<dbReference type="InterPro" id="IPR039652">
    <property type="entry name" value="Coatomer_zeta"/>
</dbReference>
<dbReference type="Proteomes" id="UP000054304">
    <property type="component" value="Unassembled WGS sequence"/>
</dbReference>
<evidence type="ECO:0000256" key="5">
    <source>
        <dbReference type="ARBA" id="ARBA00022490"/>
    </source>
</evidence>
<dbReference type="OrthoDB" id="10249988at2759"/>